<dbReference type="GO" id="GO:0032133">
    <property type="term" value="C:chromosome passenger complex"/>
    <property type="evidence" value="ECO:0007669"/>
    <property type="project" value="EnsemblFungi"/>
</dbReference>
<feature type="region of interest" description="Disordered" evidence="16">
    <location>
        <begin position="66"/>
        <end position="99"/>
    </location>
</feature>
<dbReference type="GO" id="GO:0000781">
    <property type="term" value="C:chromosome, telomeric region"/>
    <property type="evidence" value="ECO:0007669"/>
    <property type="project" value="EnsemblFungi"/>
</dbReference>
<evidence type="ECO:0000256" key="10">
    <source>
        <dbReference type="PIRSR" id="PIRSR630616-1"/>
    </source>
</evidence>
<evidence type="ECO:0000256" key="7">
    <source>
        <dbReference type="ARBA" id="ARBA00022840"/>
    </source>
</evidence>
<dbReference type="GO" id="GO:0005524">
    <property type="term" value="F:ATP binding"/>
    <property type="evidence" value="ECO:0007669"/>
    <property type="project" value="UniProtKB-UniRule"/>
</dbReference>
<evidence type="ECO:0000313" key="18">
    <source>
        <dbReference type="EMBL" id="PJF17286.1"/>
    </source>
</evidence>
<feature type="cross-link" description="Glycyl lysine isopeptide (Lys-Gly) (interchain with G-Cter in SUMO2)" evidence="12">
    <location>
        <position position="251"/>
    </location>
</feature>
<feature type="domain" description="Protein kinase" evidence="17">
    <location>
        <begin position="126"/>
        <end position="377"/>
    </location>
</feature>
<dbReference type="GO" id="GO:0051316">
    <property type="term" value="P:attachment of meiotic spindle microtubules to kinetochore"/>
    <property type="evidence" value="ECO:0007669"/>
    <property type="project" value="EnsemblFungi"/>
</dbReference>
<dbReference type="FunFam" id="1.10.510.10:FF:000235">
    <property type="entry name" value="Serine/threonine-protein kinase ark1"/>
    <property type="match status" value="1"/>
</dbReference>
<dbReference type="SUPFAM" id="SSF56112">
    <property type="entry name" value="Protein kinase-like (PK-like)"/>
    <property type="match status" value="1"/>
</dbReference>
<name>A0A2H9THR8_9FUNG</name>
<comment type="caution">
    <text evidence="18">The sequence shown here is derived from an EMBL/GenBank/DDBJ whole genome shotgun (WGS) entry which is preliminary data.</text>
</comment>
<dbReference type="PROSITE" id="PS00108">
    <property type="entry name" value="PROTEIN_KINASE_ST"/>
    <property type="match status" value="1"/>
</dbReference>
<dbReference type="GO" id="GO:1990023">
    <property type="term" value="C:mitotic spindle midzone"/>
    <property type="evidence" value="ECO:0007669"/>
    <property type="project" value="EnsemblFungi"/>
</dbReference>
<dbReference type="GO" id="GO:1902115">
    <property type="term" value="P:regulation of organelle assembly"/>
    <property type="evidence" value="ECO:0007669"/>
    <property type="project" value="UniProtKB-ARBA"/>
</dbReference>
<dbReference type="GO" id="GO:0035175">
    <property type="term" value="F:histone H3S10 kinase activity"/>
    <property type="evidence" value="ECO:0007669"/>
    <property type="project" value="EnsemblFungi"/>
</dbReference>
<evidence type="ECO:0000256" key="4">
    <source>
        <dbReference type="ARBA" id="ARBA00022679"/>
    </source>
</evidence>
<evidence type="ECO:0000313" key="19">
    <source>
        <dbReference type="Proteomes" id="UP000240830"/>
    </source>
</evidence>
<dbReference type="PROSITE" id="PS00107">
    <property type="entry name" value="PROTEIN_KINASE_ATP"/>
    <property type="match status" value="1"/>
</dbReference>
<reference evidence="18 19" key="1">
    <citation type="submission" date="2016-10" db="EMBL/GenBank/DDBJ databases">
        <title>The genome of Paramicrosporidium saccamoebae is the missing link in understanding Cryptomycota and Microsporidia evolution.</title>
        <authorList>
            <person name="Quandt C.A."/>
            <person name="Beaudet D."/>
            <person name="Corsaro D."/>
            <person name="Michel R."/>
            <person name="Corradi N."/>
            <person name="James T."/>
        </authorList>
    </citation>
    <scope>NUCLEOTIDE SEQUENCE [LARGE SCALE GENOMIC DNA]</scope>
    <source>
        <strain evidence="18 19">KSL3</strain>
    </source>
</reference>
<evidence type="ECO:0000256" key="12">
    <source>
        <dbReference type="PIRSR" id="PIRSR630616-3"/>
    </source>
</evidence>
<evidence type="ECO:0000256" key="9">
    <source>
        <dbReference type="ARBA" id="ARBA00048679"/>
    </source>
</evidence>
<dbReference type="OrthoDB" id="377346at2759"/>
<evidence type="ECO:0000259" key="17">
    <source>
        <dbReference type="PROSITE" id="PS50011"/>
    </source>
</evidence>
<dbReference type="SMART" id="SM00220">
    <property type="entry name" value="S_TKc"/>
    <property type="match status" value="1"/>
</dbReference>
<accession>A0A2H9THR8</accession>
<keyword evidence="19" id="KW-1185">Reference proteome</keyword>
<comment type="similarity">
    <text evidence="15">Belongs to the protein kinase superfamily. Ser/Thr protein kinase family. Aurora subfamily.</text>
</comment>
<dbReference type="Pfam" id="PF00069">
    <property type="entry name" value="Pkinase"/>
    <property type="match status" value="1"/>
</dbReference>
<keyword evidence="3 14" id="KW-0723">Serine/threonine-protein kinase</keyword>
<dbReference type="InterPro" id="IPR000719">
    <property type="entry name" value="Prot_kinase_dom"/>
</dbReference>
<evidence type="ECO:0000256" key="1">
    <source>
        <dbReference type="ARBA" id="ARBA00012513"/>
    </source>
</evidence>
<dbReference type="GO" id="GO:1905824">
    <property type="term" value="P:positive regulation of mitotic sister chromatid arm separation"/>
    <property type="evidence" value="ECO:0007669"/>
    <property type="project" value="EnsemblFungi"/>
</dbReference>
<dbReference type="InterPro" id="IPR017441">
    <property type="entry name" value="Protein_kinase_ATP_BS"/>
</dbReference>
<feature type="active site" description="Proton acceptor" evidence="10">
    <location>
        <position position="249"/>
    </location>
</feature>
<dbReference type="CDD" id="cd14007">
    <property type="entry name" value="STKc_Aurora"/>
    <property type="match status" value="1"/>
</dbReference>
<dbReference type="Gene3D" id="1.10.510.10">
    <property type="entry name" value="Transferase(Phosphotransferase) domain 1"/>
    <property type="match status" value="1"/>
</dbReference>
<dbReference type="AlphaFoldDB" id="A0A2H9THR8"/>
<organism evidence="18 19">
    <name type="scientific">Paramicrosporidium saccamoebae</name>
    <dbReference type="NCBI Taxonomy" id="1246581"/>
    <lineage>
        <taxon>Eukaryota</taxon>
        <taxon>Fungi</taxon>
        <taxon>Fungi incertae sedis</taxon>
        <taxon>Cryptomycota</taxon>
        <taxon>Cryptomycota incertae sedis</taxon>
        <taxon>Paramicrosporidium</taxon>
    </lineage>
</organism>
<protein>
    <recommendedName>
        <fullName evidence="2 15">Aurora kinase</fullName>
        <ecNumber evidence="1 15">2.7.11.1</ecNumber>
    </recommendedName>
</protein>
<evidence type="ECO:0000256" key="2">
    <source>
        <dbReference type="ARBA" id="ARBA00021157"/>
    </source>
</evidence>
<feature type="binding site" evidence="11 13">
    <location>
        <position position="155"/>
    </location>
    <ligand>
        <name>ATP</name>
        <dbReference type="ChEBI" id="CHEBI:30616"/>
    </ligand>
</feature>
<dbReference type="InterPro" id="IPR030616">
    <property type="entry name" value="Aur-like"/>
</dbReference>
<keyword evidence="6 15" id="KW-0418">Kinase</keyword>
<evidence type="ECO:0000256" key="13">
    <source>
        <dbReference type="PROSITE-ProRule" id="PRU10141"/>
    </source>
</evidence>
<dbReference type="GO" id="GO:0033316">
    <property type="term" value="P:meiotic spindle assembly checkpoint signaling"/>
    <property type="evidence" value="ECO:0007669"/>
    <property type="project" value="EnsemblFungi"/>
</dbReference>
<evidence type="ECO:0000256" key="6">
    <source>
        <dbReference type="ARBA" id="ARBA00022777"/>
    </source>
</evidence>
<dbReference type="PANTHER" id="PTHR24350">
    <property type="entry name" value="SERINE/THREONINE-PROTEIN KINASE IAL-RELATED"/>
    <property type="match status" value="1"/>
</dbReference>
<evidence type="ECO:0000256" key="5">
    <source>
        <dbReference type="ARBA" id="ARBA00022741"/>
    </source>
</evidence>
<evidence type="ECO:0000256" key="14">
    <source>
        <dbReference type="RuleBase" id="RU000304"/>
    </source>
</evidence>
<keyword evidence="4 15" id="KW-0808">Transferase</keyword>
<dbReference type="InterPro" id="IPR011009">
    <property type="entry name" value="Kinase-like_dom_sf"/>
</dbReference>
<dbReference type="GO" id="GO:0120110">
    <property type="term" value="P:interphase mitotic telomere clustering"/>
    <property type="evidence" value="ECO:0007669"/>
    <property type="project" value="EnsemblFungi"/>
</dbReference>
<dbReference type="GO" id="GO:1990758">
    <property type="term" value="P:mitotic sister chromatid biorientation"/>
    <property type="evidence" value="ECO:0007669"/>
    <property type="project" value="EnsemblFungi"/>
</dbReference>
<dbReference type="Proteomes" id="UP000240830">
    <property type="component" value="Unassembled WGS sequence"/>
</dbReference>
<dbReference type="InterPro" id="IPR008271">
    <property type="entry name" value="Ser/Thr_kinase_AS"/>
</dbReference>
<dbReference type="GO" id="GO:0090267">
    <property type="term" value="P:positive regulation of mitotic cell cycle spindle assembly checkpoint"/>
    <property type="evidence" value="ECO:0007669"/>
    <property type="project" value="EnsemblFungi"/>
</dbReference>
<comment type="catalytic activity">
    <reaction evidence="8 15">
        <text>L-threonyl-[protein] + ATP = O-phospho-L-threonyl-[protein] + ADP + H(+)</text>
        <dbReference type="Rhea" id="RHEA:46608"/>
        <dbReference type="Rhea" id="RHEA-COMP:11060"/>
        <dbReference type="Rhea" id="RHEA-COMP:11605"/>
        <dbReference type="ChEBI" id="CHEBI:15378"/>
        <dbReference type="ChEBI" id="CHEBI:30013"/>
        <dbReference type="ChEBI" id="CHEBI:30616"/>
        <dbReference type="ChEBI" id="CHEBI:61977"/>
        <dbReference type="ChEBI" id="CHEBI:456216"/>
        <dbReference type="EC" id="2.7.11.1"/>
    </reaction>
</comment>
<dbReference type="GO" id="GO:1903380">
    <property type="term" value="P:positive regulation of mitotic chromosome condensation"/>
    <property type="evidence" value="ECO:0007669"/>
    <property type="project" value="EnsemblFungi"/>
</dbReference>
<dbReference type="GO" id="GO:0140429">
    <property type="term" value="P:positive regulation of mitotic sister chromatid biorientation"/>
    <property type="evidence" value="ECO:0007669"/>
    <property type="project" value="EnsemblFungi"/>
</dbReference>
<comment type="catalytic activity">
    <reaction evidence="9 15">
        <text>L-seryl-[protein] + ATP = O-phospho-L-seryl-[protein] + ADP + H(+)</text>
        <dbReference type="Rhea" id="RHEA:17989"/>
        <dbReference type="Rhea" id="RHEA-COMP:9863"/>
        <dbReference type="Rhea" id="RHEA-COMP:11604"/>
        <dbReference type="ChEBI" id="CHEBI:15378"/>
        <dbReference type="ChEBI" id="CHEBI:29999"/>
        <dbReference type="ChEBI" id="CHEBI:30616"/>
        <dbReference type="ChEBI" id="CHEBI:83421"/>
        <dbReference type="ChEBI" id="CHEBI:456216"/>
        <dbReference type="EC" id="2.7.11.1"/>
    </reaction>
</comment>
<feature type="binding site" evidence="11">
    <location>
        <position position="267"/>
    </location>
    <ligand>
        <name>ATP</name>
        <dbReference type="ChEBI" id="CHEBI:30616"/>
    </ligand>
</feature>
<dbReference type="EC" id="2.7.11.1" evidence="1 15"/>
<dbReference type="EMBL" id="MTSL01000179">
    <property type="protein sequence ID" value="PJF17286.1"/>
    <property type="molecule type" value="Genomic_DNA"/>
</dbReference>
<dbReference type="GO" id="GO:1990385">
    <property type="term" value="C:meiotic spindle midzone"/>
    <property type="evidence" value="ECO:0007669"/>
    <property type="project" value="EnsemblFungi"/>
</dbReference>
<keyword evidence="7 11" id="KW-0067">ATP-binding</keyword>
<dbReference type="GO" id="GO:0140602">
    <property type="term" value="C:nucleolar peripheral inclusion body"/>
    <property type="evidence" value="ECO:0007669"/>
    <property type="project" value="EnsemblFungi"/>
</dbReference>
<dbReference type="FunFam" id="3.30.200.20:FF:000042">
    <property type="entry name" value="Aurora kinase A"/>
    <property type="match status" value="1"/>
</dbReference>
<evidence type="ECO:0000256" key="15">
    <source>
        <dbReference type="RuleBase" id="RU367134"/>
    </source>
</evidence>
<dbReference type="GO" id="GO:0007094">
    <property type="term" value="P:mitotic spindle assembly checkpoint signaling"/>
    <property type="evidence" value="ECO:0007669"/>
    <property type="project" value="EnsemblFungi"/>
</dbReference>
<evidence type="ECO:0000256" key="3">
    <source>
        <dbReference type="ARBA" id="ARBA00022527"/>
    </source>
</evidence>
<dbReference type="GO" id="GO:0000939">
    <property type="term" value="C:inner kinetochore"/>
    <property type="evidence" value="ECO:0007669"/>
    <property type="project" value="EnsemblFungi"/>
</dbReference>
<sequence>MWWADSRLRDDNTYTEHDQTMIGNIINSYLACIFQLNEFPLNMVKGGKENSDPLVGKNELFGGRDQLGSGKDQLGSGKDQLGGGKVQVTSGKDPLRENTHTLNSKLDGLALSDTEQKNRKWSLADFEIGKPLGKGKFGHVYLARERRSGFIVALKIIYKAELEAAKVEKQLRREIEIQSHLRHPHILRLYGYFYDEKRVYLILEYAPQGELYKTLRRTGKFEEATAARYIRQMTLALQYLHSRHVIHRDIKPENILLGLNGEAKIADFGWSVHAPGTRRQTLCGTLDYLPPEMVEGKEHAWWVDLWSLGVLAYEFVVGAPPFEEAAGYRATYRRIAKVDLKIPDTVSPDAADLIRKLLQHDPEKRLPLEKVLRHPWIRLSINISPTERASRLECLRGLLRKNTLEKTDWDAIRPDTVEDWMSHLGRI</sequence>
<dbReference type="PROSITE" id="PS50011">
    <property type="entry name" value="PROTEIN_KINASE_DOM"/>
    <property type="match status" value="1"/>
</dbReference>
<evidence type="ECO:0000256" key="8">
    <source>
        <dbReference type="ARBA" id="ARBA00047899"/>
    </source>
</evidence>
<dbReference type="Gene3D" id="3.30.200.20">
    <property type="entry name" value="Phosphorylase Kinase, domain 1"/>
    <property type="match status" value="1"/>
</dbReference>
<dbReference type="GO" id="GO:1902412">
    <property type="term" value="P:regulation of mitotic cytokinesis"/>
    <property type="evidence" value="ECO:0007669"/>
    <property type="project" value="EnsemblFungi"/>
</dbReference>
<feature type="binding site" evidence="11">
    <location>
        <begin position="204"/>
        <end position="206"/>
    </location>
    <ligand>
        <name>ATP</name>
        <dbReference type="ChEBI" id="CHEBI:30616"/>
    </ligand>
</feature>
<proteinExistence type="inferred from homology"/>
<feature type="binding site" evidence="11">
    <location>
        <begin position="253"/>
        <end position="254"/>
    </location>
    <ligand>
        <name>ATP</name>
        <dbReference type="ChEBI" id="CHEBI:30616"/>
    </ligand>
</feature>
<dbReference type="GO" id="GO:0010971">
    <property type="term" value="P:positive regulation of G2/M transition of mitotic cell cycle"/>
    <property type="evidence" value="ECO:0007669"/>
    <property type="project" value="EnsemblFungi"/>
</dbReference>
<keyword evidence="5 11" id="KW-0547">Nucleotide-binding</keyword>
<gene>
    <name evidence="18" type="ORF">PSACC_02906</name>
</gene>
<evidence type="ECO:0000256" key="11">
    <source>
        <dbReference type="PIRSR" id="PIRSR630616-2"/>
    </source>
</evidence>
<dbReference type="GO" id="GO:1904967">
    <property type="term" value="P:regulation of spindle attachment to meiosis I kinetochore"/>
    <property type="evidence" value="ECO:0007669"/>
    <property type="project" value="EnsemblFungi"/>
</dbReference>
<feature type="binding site" evidence="11">
    <location>
        <position position="136"/>
    </location>
    <ligand>
        <name>ATP</name>
        <dbReference type="ChEBI" id="CHEBI:30616"/>
    </ligand>
</feature>
<dbReference type="STRING" id="1246581.A0A2H9THR8"/>
<evidence type="ECO:0000256" key="16">
    <source>
        <dbReference type="SAM" id="MobiDB-lite"/>
    </source>
</evidence>